<evidence type="ECO:0000256" key="7">
    <source>
        <dbReference type="PROSITE-ProRule" id="PRU00169"/>
    </source>
</evidence>
<dbReference type="PROSITE" id="PS00675">
    <property type="entry name" value="SIGMA54_INTERACT_1"/>
    <property type="match status" value="1"/>
</dbReference>
<dbReference type="SUPFAM" id="SSF52172">
    <property type="entry name" value="CheY-like"/>
    <property type="match status" value="1"/>
</dbReference>
<protein>
    <submittedName>
        <fullName evidence="10">Sigma-54-dependent Fis family transcriptional regulator</fullName>
    </submittedName>
</protein>
<dbReference type="Gene3D" id="3.40.50.300">
    <property type="entry name" value="P-loop containing nucleotide triphosphate hydrolases"/>
    <property type="match status" value="1"/>
</dbReference>
<accession>A0A832MLL2</accession>
<organism evidence="10">
    <name type="scientific">Eiseniibacteriota bacterium</name>
    <dbReference type="NCBI Taxonomy" id="2212470"/>
    <lineage>
        <taxon>Bacteria</taxon>
        <taxon>Candidatus Eiseniibacteriota</taxon>
    </lineage>
</organism>
<keyword evidence="6" id="KW-0804">Transcription</keyword>
<proteinExistence type="predicted"/>
<keyword evidence="2" id="KW-0547">Nucleotide-binding</keyword>
<dbReference type="InterPro" id="IPR001789">
    <property type="entry name" value="Sig_transdc_resp-reg_receiver"/>
</dbReference>
<dbReference type="PROSITE" id="PS50045">
    <property type="entry name" value="SIGMA54_INTERACT_4"/>
    <property type="match status" value="1"/>
</dbReference>
<evidence type="ECO:0000256" key="3">
    <source>
        <dbReference type="ARBA" id="ARBA00022840"/>
    </source>
</evidence>
<dbReference type="GO" id="GO:0005524">
    <property type="term" value="F:ATP binding"/>
    <property type="evidence" value="ECO:0007669"/>
    <property type="project" value="UniProtKB-KW"/>
</dbReference>
<dbReference type="PROSITE" id="PS00688">
    <property type="entry name" value="SIGMA54_INTERACT_3"/>
    <property type="match status" value="1"/>
</dbReference>
<dbReference type="InterPro" id="IPR009057">
    <property type="entry name" value="Homeodomain-like_sf"/>
</dbReference>
<dbReference type="InterPro" id="IPR002078">
    <property type="entry name" value="Sigma_54_int"/>
</dbReference>
<dbReference type="Pfam" id="PF02954">
    <property type="entry name" value="HTH_8"/>
    <property type="match status" value="1"/>
</dbReference>
<feature type="modified residue" description="4-aspartylphosphate" evidence="7">
    <location>
        <position position="54"/>
    </location>
</feature>
<dbReference type="FunFam" id="3.40.50.300:FF:000006">
    <property type="entry name" value="DNA-binding transcriptional regulator NtrC"/>
    <property type="match status" value="1"/>
</dbReference>
<dbReference type="AlphaFoldDB" id="A0A832MLL2"/>
<dbReference type="PANTHER" id="PTHR32071:SF113">
    <property type="entry name" value="ALGINATE BIOSYNTHESIS TRANSCRIPTIONAL REGULATORY PROTEIN ALGB"/>
    <property type="match status" value="1"/>
</dbReference>
<dbReference type="PANTHER" id="PTHR32071">
    <property type="entry name" value="TRANSCRIPTIONAL REGULATORY PROTEIN"/>
    <property type="match status" value="1"/>
</dbReference>
<dbReference type="InterPro" id="IPR003593">
    <property type="entry name" value="AAA+_ATPase"/>
</dbReference>
<dbReference type="InterPro" id="IPR027417">
    <property type="entry name" value="P-loop_NTPase"/>
</dbReference>
<dbReference type="Gene3D" id="3.40.50.2300">
    <property type="match status" value="1"/>
</dbReference>
<keyword evidence="3" id="KW-0067">ATP-binding</keyword>
<dbReference type="GO" id="GO:0006355">
    <property type="term" value="P:regulation of DNA-templated transcription"/>
    <property type="evidence" value="ECO:0007669"/>
    <property type="project" value="InterPro"/>
</dbReference>
<dbReference type="GO" id="GO:0043565">
    <property type="term" value="F:sequence-specific DNA binding"/>
    <property type="evidence" value="ECO:0007669"/>
    <property type="project" value="InterPro"/>
</dbReference>
<dbReference type="InterPro" id="IPR025944">
    <property type="entry name" value="Sigma_54_int_dom_CS"/>
</dbReference>
<dbReference type="Gene3D" id="1.10.10.60">
    <property type="entry name" value="Homeodomain-like"/>
    <property type="match status" value="1"/>
</dbReference>
<evidence type="ECO:0000256" key="5">
    <source>
        <dbReference type="ARBA" id="ARBA00023125"/>
    </source>
</evidence>
<sequence>MSKARILVVDDQDSIRHFVGRALEDEGYDVQATGSVRETRQALDHGMPDLAILDVKLPDGTGLELLREIKRTDPDVTVIVMTAFGELDTAVEAMNAGAFWFVKKPFQNEELLALVHRALATQRTRLELRRLRHQAFADEEFLHSASPAMQEAYAIAEQVAVGDTTTVLIEGESGTGKEYFANLIHRMSARHDQPFVEINCAAIPSELLESELFGHEKGAFTDARAQKLGLMELASGGTLFLDEIGEMAPMLQVKLLRVLERRTFRRVGGTKDISVNLRIISATNQDLEKMVGEGEFREDLYYRLKVVPLYVPPLRERREDILPLAMLFMERFARQFRKAFRSITPEAERVLLEYPWPGNIRELKNLMERTMLLENGEALEPRHIKLAHRARPAAEATLGQRIDEVLSGPIPAGGIPFEAIVEELERSLILRASHATNWNQSRTADVLNLKRDKLRYRMKLYELRPEASAETPGAPGPV</sequence>
<dbReference type="Pfam" id="PF00072">
    <property type="entry name" value="Response_reg"/>
    <property type="match status" value="1"/>
</dbReference>
<dbReference type="Pfam" id="PF25601">
    <property type="entry name" value="AAA_lid_14"/>
    <property type="match status" value="1"/>
</dbReference>
<feature type="domain" description="Sigma-54 factor interaction" evidence="8">
    <location>
        <begin position="142"/>
        <end position="372"/>
    </location>
</feature>
<gene>
    <name evidence="10" type="ORF">ENR23_00495</name>
</gene>
<dbReference type="EMBL" id="DSQF01000002">
    <property type="protein sequence ID" value="HGZ41903.1"/>
    <property type="molecule type" value="Genomic_DNA"/>
</dbReference>
<reference evidence="10" key="1">
    <citation type="journal article" date="2020" name="mSystems">
        <title>Genome- and Community-Level Interaction Insights into Carbon Utilization and Element Cycling Functions of Hydrothermarchaeota in Hydrothermal Sediment.</title>
        <authorList>
            <person name="Zhou Z."/>
            <person name="Liu Y."/>
            <person name="Xu W."/>
            <person name="Pan J."/>
            <person name="Luo Z.H."/>
            <person name="Li M."/>
        </authorList>
    </citation>
    <scope>NUCLEOTIDE SEQUENCE [LARGE SCALE GENOMIC DNA]</scope>
    <source>
        <strain evidence="10">SpSt-381</strain>
    </source>
</reference>
<evidence type="ECO:0000256" key="6">
    <source>
        <dbReference type="ARBA" id="ARBA00023163"/>
    </source>
</evidence>
<dbReference type="SMART" id="SM00382">
    <property type="entry name" value="AAA"/>
    <property type="match status" value="1"/>
</dbReference>
<dbReference type="InterPro" id="IPR002197">
    <property type="entry name" value="HTH_Fis"/>
</dbReference>
<dbReference type="InterPro" id="IPR025943">
    <property type="entry name" value="Sigma_54_int_dom_ATP-bd_2"/>
</dbReference>
<feature type="domain" description="Response regulatory" evidence="9">
    <location>
        <begin position="5"/>
        <end position="119"/>
    </location>
</feature>
<dbReference type="CDD" id="cd00009">
    <property type="entry name" value="AAA"/>
    <property type="match status" value="1"/>
</dbReference>
<comment type="caution">
    <text evidence="10">The sequence shown here is derived from an EMBL/GenBank/DDBJ whole genome shotgun (WGS) entry which is preliminary data.</text>
</comment>
<dbReference type="SMART" id="SM00448">
    <property type="entry name" value="REC"/>
    <property type="match status" value="1"/>
</dbReference>
<dbReference type="InterPro" id="IPR011006">
    <property type="entry name" value="CheY-like_superfamily"/>
</dbReference>
<dbReference type="Pfam" id="PF00158">
    <property type="entry name" value="Sigma54_activat"/>
    <property type="match status" value="1"/>
</dbReference>
<dbReference type="PROSITE" id="PS00676">
    <property type="entry name" value="SIGMA54_INTERACT_2"/>
    <property type="match status" value="1"/>
</dbReference>
<evidence type="ECO:0000256" key="2">
    <source>
        <dbReference type="ARBA" id="ARBA00022741"/>
    </source>
</evidence>
<keyword evidence="5" id="KW-0238">DNA-binding</keyword>
<keyword evidence="4" id="KW-0805">Transcription regulation</keyword>
<dbReference type="Gene3D" id="1.10.8.60">
    <property type="match status" value="1"/>
</dbReference>
<dbReference type="PROSITE" id="PS50110">
    <property type="entry name" value="RESPONSE_REGULATORY"/>
    <property type="match status" value="1"/>
</dbReference>
<dbReference type="GO" id="GO:0000160">
    <property type="term" value="P:phosphorelay signal transduction system"/>
    <property type="evidence" value="ECO:0007669"/>
    <property type="project" value="InterPro"/>
</dbReference>
<evidence type="ECO:0000259" key="8">
    <source>
        <dbReference type="PROSITE" id="PS50045"/>
    </source>
</evidence>
<evidence type="ECO:0000256" key="1">
    <source>
        <dbReference type="ARBA" id="ARBA00022553"/>
    </source>
</evidence>
<dbReference type="SUPFAM" id="SSF46689">
    <property type="entry name" value="Homeodomain-like"/>
    <property type="match status" value="1"/>
</dbReference>
<dbReference type="PRINTS" id="PR01590">
    <property type="entry name" value="HTHFIS"/>
</dbReference>
<name>A0A832MLL2_UNCEI</name>
<dbReference type="SUPFAM" id="SSF52540">
    <property type="entry name" value="P-loop containing nucleoside triphosphate hydrolases"/>
    <property type="match status" value="1"/>
</dbReference>
<evidence type="ECO:0000256" key="4">
    <source>
        <dbReference type="ARBA" id="ARBA00023015"/>
    </source>
</evidence>
<keyword evidence="1 7" id="KW-0597">Phosphoprotein</keyword>
<dbReference type="FunFam" id="3.40.50.2300:FF:000018">
    <property type="entry name" value="DNA-binding transcriptional regulator NtrC"/>
    <property type="match status" value="1"/>
</dbReference>
<dbReference type="InterPro" id="IPR058031">
    <property type="entry name" value="AAA_lid_NorR"/>
</dbReference>
<evidence type="ECO:0000313" key="10">
    <source>
        <dbReference type="EMBL" id="HGZ41903.1"/>
    </source>
</evidence>
<evidence type="ECO:0000259" key="9">
    <source>
        <dbReference type="PROSITE" id="PS50110"/>
    </source>
</evidence>
<dbReference type="InterPro" id="IPR025662">
    <property type="entry name" value="Sigma_54_int_dom_ATP-bd_1"/>
</dbReference>